<dbReference type="RefSeq" id="WP_059175592.1">
    <property type="nucleotide sequence ID" value="NZ_BCNO01000001.1"/>
</dbReference>
<dbReference type="EMBL" id="BCNO01000001">
    <property type="protein sequence ID" value="GAQ94117.1"/>
    <property type="molecule type" value="Genomic_DNA"/>
</dbReference>
<name>A0A0U9HWQ0_9BACT</name>
<protein>
    <recommendedName>
        <fullName evidence="1">DUF1828 domain-containing protein</fullName>
    </recommendedName>
</protein>
<dbReference type="AlphaFoldDB" id="A0A0U9HWQ0"/>
<keyword evidence="3" id="KW-1185">Reference proteome</keyword>
<evidence type="ECO:0000313" key="2">
    <source>
        <dbReference type="EMBL" id="GAQ94117.1"/>
    </source>
</evidence>
<accession>A0A0U9HWQ0</accession>
<dbReference type="STRING" id="86166.TAGGR_1290"/>
<evidence type="ECO:0000313" key="3">
    <source>
        <dbReference type="Proteomes" id="UP000054976"/>
    </source>
</evidence>
<reference evidence="3" key="1">
    <citation type="submission" date="2016-01" db="EMBL/GenBank/DDBJ databases">
        <title>Draft genome sequence of Thermodesulfovibrio aggregans strain TGE-P1.</title>
        <authorList>
            <person name="Sekiguchi Y."/>
            <person name="Ohashi A."/>
            <person name="Matsuura N."/>
            <person name="Tourlousse M.D."/>
        </authorList>
    </citation>
    <scope>NUCLEOTIDE SEQUENCE [LARGE SCALE GENOMIC DNA]</scope>
    <source>
        <strain evidence="3">TGE-P1</strain>
    </source>
</reference>
<proteinExistence type="predicted"/>
<comment type="caution">
    <text evidence="2">The sequence shown here is derived from an EMBL/GenBank/DDBJ whole genome shotgun (WGS) entry which is preliminary data.</text>
</comment>
<feature type="domain" description="DUF1828" evidence="1">
    <location>
        <begin position="135"/>
        <end position="214"/>
    </location>
</feature>
<dbReference type="OrthoDB" id="9811645at2"/>
<organism evidence="2 3">
    <name type="scientific">Thermodesulfovibrio aggregans</name>
    <dbReference type="NCBI Taxonomy" id="86166"/>
    <lineage>
        <taxon>Bacteria</taxon>
        <taxon>Pseudomonadati</taxon>
        <taxon>Nitrospirota</taxon>
        <taxon>Thermodesulfovibrionia</taxon>
        <taxon>Thermodesulfovibrionales</taxon>
        <taxon>Thermodesulfovibrionaceae</taxon>
        <taxon>Thermodesulfovibrio</taxon>
    </lineage>
</organism>
<gene>
    <name evidence="2" type="ORF">TAGGR_1290</name>
</gene>
<dbReference type="InterPro" id="IPR014960">
    <property type="entry name" value="DUF1828"/>
</dbReference>
<dbReference type="Pfam" id="PF08861">
    <property type="entry name" value="DUF1828"/>
    <property type="match status" value="1"/>
</dbReference>
<sequence length="220" mass="25735">MNLITKTVLLPKIGKTRITFYRDRRKATKDKTTFSLPFDLQLGEKLAYGEIVYSPVFRSCRIMWSETPEDVQIKEETENFIKEFLFGTLLATTEPIEPEEAEKILSDFFEFFKSSIQYRITAEGVCVLYIPVGGKDSRIIKLILRKKDTGDYIFSDDGVILRSFRPHERGQRERVVFSAKRLGIDVKEEELFVESSPEEISQNFYRFIQFVSAVYLFYLI</sequence>
<dbReference type="Proteomes" id="UP000054976">
    <property type="component" value="Unassembled WGS sequence"/>
</dbReference>
<evidence type="ECO:0000259" key="1">
    <source>
        <dbReference type="Pfam" id="PF08861"/>
    </source>
</evidence>